<protein>
    <submittedName>
        <fullName evidence="9">E3 ubiquitin-protein ligase RMND5A</fullName>
    </submittedName>
</protein>
<evidence type="ECO:0000259" key="7">
    <source>
        <dbReference type="PROSITE" id="PS50897"/>
    </source>
</evidence>
<dbReference type="SMART" id="SM00757">
    <property type="entry name" value="CRA"/>
    <property type="match status" value="1"/>
</dbReference>
<keyword evidence="3" id="KW-0479">Metal-binding</keyword>
<evidence type="ECO:0000313" key="10">
    <source>
        <dbReference type="Proteomes" id="UP001151699"/>
    </source>
</evidence>
<dbReference type="InterPro" id="IPR013144">
    <property type="entry name" value="CRA_dom"/>
</dbReference>
<dbReference type="InterPro" id="IPR024964">
    <property type="entry name" value="CTLH/CRA"/>
</dbReference>
<dbReference type="EMBL" id="WJQU01000001">
    <property type="protein sequence ID" value="KAJ6646874.1"/>
    <property type="molecule type" value="Genomic_DNA"/>
</dbReference>
<keyword evidence="5" id="KW-0862">Zinc</keyword>
<dbReference type="InterPro" id="IPR006595">
    <property type="entry name" value="CTLH_C"/>
</dbReference>
<dbReference type="InterPro" id="IPR006594">
    <property type="entry name" value="LisH"/>
</dbReference>
<evidence type="ECO:0000313" key="9">
    <source>
        <dbReference type="EMBL" id="KAJ6646874.1"/>
    </source>
</evidence>
<evidence type="ECO:0000259" key="8">
    <source>
        <dbReference type="PROSITE" id="PS51867"/>
    </source>
</evidence>
<gene>
    <name evidence="9" type="primary">rmnd5a</name>
    <name evidence="9" type="ORF">Bhyg_02088</name>
</gene>
<evidence type="ECO:0000256" key="1">
    <source>
        <dbReference type="ARBA" id="ARBA00004496"/>
    </source>
</evidence>
<dbReference type="PANTHER" id="PTHR12170">
    <property type="entry name" value="MACROPHAGE ERYTHROBLAST ATTACHER-RELATED"/>
    <property type="match status" value="1"/>
</dbReference>
<dbReference type="PROSITE" id="PS51867">
    <property type="entry name" value="ZF_RING_GID"/>
    <property type="match status" value="1"/>
</dbReference>
<keyword evidence="2" id="KW-0963">Cytoplasm</keyword>
<feature type="domain" description="RING-Gid-type" evidence="8">
    <location>
        <begin position="348"/>
        <end position="383"/>
    </location>
</feature>
<dbReference type="GO" id="GO:0005634">
    <property type="term" value="C:nucleus"/>
    <property type="evidence" value="ECO:0007669"/>
    <property type="project" value="TreeGrafter"/>
</dbReference>
<dbReference type="OrthoDB" id="1933281at2759"/>
<dbReference type="InterPro" id="IPR044063">
    <property type="entry name" value="ZF_RING_GID"/>
</dbReference>
<dbReference type="PANTHER" id="PTHR12170:SF3">
    <property type="entry name" value="GH10162P"/>
    <property type="match status" value="1"/>
</dbReference>
<dbReference type="Pfam" id="PF10607">
    <property type="entry name" value="CTLH"/>
    <property type="match status" value="1"/>
</dbReference>
<comment type="caution">
    <text evidence="9">The sequence shown here is derived from an EMBL/GenBank/DDBJ whole genome shotgun (WGS) entry which is preliminary data.</text>
</comment>
<dbReference type="GO" id="GO:0034657">
    <property type="term" value="C:GID complex"/>
    <property type="evidence" value="ECO:0007669"/>
    <property type="project" value="TreeGrafter"/>
</dbReference>
<keyword evidence="10" id="KW-1185">Reference proteome</keyword>
<feature type="zinc finger region" description="RING-Gid-type" evidence="6">
    <location>
        <begin position="348"/>
        <end position="383"/>
    </location>
</feature>
<name>A0A9Q0NAW9_9DIPT</name>
<dbReference type="SMART" id="SM00668">
    <property type="entry name" value="CTLH"/>
    <property type="match status" value="1"/>
</dbReference>
<comment type="subcellular location">
    <subcellularLocation>
        <location evidence="1">Cytoplasm</location>
    </subcellularLocation>
</comment>
<evidence type="ECO:0000256" key="4">
    <source>
        <dbReference type="ARBA" id="ARBA00022771"/>
    </source>
</evidence>
<accession>A0A9Q0NAW9</accession>
<sequence>MTDNASEISKEKDCCMMVDVELTKVLDKFTAMQGHTNRVLSDVTASFEGFQAALNEVPPDGNLSFEQHALLRDLLAKSREKLRRLTTDHRDIHTSVSKVGKTIDRNFISDLSLTTKSDVMLEERNVHLLNKVIAQHFYRQGKDDIADTLVKEANLSKDEFTQEPFAELHSIWECIQNKNIQPALEWASRYSKELMEKNSTLEFKLHRLAYMQILSKGINAQTEALKYARTHFAKFVNIFQKDIQILMGALMYLPVGIDNSPYRTLIEPKTWTEAADTFLKDACHTLGIIKESPLSIVASAGCIALPALLNIKQAMRKRQVPELWSERDELPIEIELEPEHRYHSSFTCPILRQLTSEDNPPMKLTCGHVISRDALSKLSNGTL</sequence>
<evidence type="ECO:0000256" key="3">
    <source>
        <dbReference type="ARBA" id="ARBA00022723"/>
    </source>
</evidence>
<reference evidence="9" key="1">
    <citation type="submission" date="2022-07" db="EMBL/GenBank/DDBJ databases">
        <authorList>
            <person name="Trinca V."/>
            <person name="Uliana J.V.C."/>
            <person name="Torres T.T."/>
            <person name="Ward R.J."/>
            <person name="Monesi N."/>
        </authorList>
    </citation>
    <scope>NUCLEOTIDE SEQUENCE</scope>
    <source>
        <strain evidence="9">HSMRA1968</strain>
        <tissue evidence="9">Whole embryos</tissue>
    </source>
</reference>
<proteinExistence type="predicted"/>
<evidence type="ECO:0000256" key="6">
    <source>
        <dbReference type="PROSITE-ProRule" id="PRU01215"/>
    </source>
</evidence>
<evidence type="ECO:0000256" key="2">
    <source>
        <dbReference type="ARBA" id="ARBA00022490"/>
    </source>
</evidence>
<evidence type="ECO:0000256" key="5">
    <source>
        <dbReference type="ARBA" id="ARBA00022833"/>
    </source>
</evidence>
<dbReference type="GO" id="GO:0005737">
    <property type="term" value="C:cytoplasm"/>
    <property type="evidence" value="ECO:0007669"/>
    <property type="project" value="UniProtKB-SubCell"/>
</dbReference>
<dbReference type="Proteomes" id="UP001151699">
    <property type="component" value="Chromosome A"/>
</dbReference>
<dbReference type="InterPro" id="IPR045098">
    <property type="entry name" value="Fyv10_fam"/>
</dbReference>
<dbReference type="GO" id="GO:0043161">
    <property type="term" value="P:proteasome-mediated ubiquitin-dependent protein catabolic process"/>
    <property type="evidence" value="ECO:0007669"/>
    <property type="project" value="InterPro"/>
</dbReference>
<dbReference type="PROSITE" id="PS50897">
    <property type="entry name" value="CTLH"/>
    <property type="match status" value="1"/>
</dbReference>
<feature type="domain" description="CTLH" evidence="7">
    <location>
        <begin position="164"/>
        <end position="221"/>
    </location>
</feature>
<dbReference type="PROSITE" id="PS50896">
    <property type="entry name" value="LISH"/>
    <property type="match status" value="1"/>
</dbReference>
<dbReference type="GO" id="GO:0008270">
    <property type="term" value="F:zinc ion binding"/>
    <property type="evidence" value="ECO:0007669"/>
    <property type="project" value="UniProtKB-KW"/>
</dbReference>
<dbReference type="AlphaFoldDB" id="A0A9Q0NAW9"/>
<dbReference type="GO" id="GO:0061630">
    <property type="term" value="F:ubiquitin protein ligase activity"/>
    <property type="evidence" value="ECO:0007669"/>
    <property type="project" value="InterPro"/>
</dbReference>
<keyword evidence="4 6" id="KW-0863">Zinc-finger</keyword>
<organism evidence="9 10">
    <name type="scientific">Pseudolycoriella hygida</name>
    <dbReference type="NCBI Taxonomy" id="35572"/>
    <lineage>
        <taxon>Eukaryota</taxon>
        <taxon>Metazoa</taxon>
        <taxon>Ecdysozoa</taxon>
        <taxon>Arthropoda</taxon>
        <taxon>Hexapoda</taxon>
        <taxon>Insecta</taxon>
        <taxon>Pterygota</taxon>
        <taxon>Neoptera</taxon>
        <taxon>Endopterygota</taxon>
        <taxon>Diptera</taxon>
        <taxon>Nematocera</taxon>
        <taxon>Sciaroidea</taxon>
        <taxon>Sciaridae</taxon>
        <taxon>Pseudolycoriella</taxon>
    </lineage>
</organism>